<reference evidence="2" key="1">
    <citation type="journal article" date="2020" name="Stud. Mycol.">
        <title>101 Dothideomycetes genomes: a test case for predicting lifestyles and emergence of pathogens.</title>
        <authorList>
            <person name="Haridas S."/>
            <person name="Albert R."/>
            <person name="Binder M."/>
            <person name="Bloem J."/>
            <person name="Labutti K."/>
            <person name="Salamov A."/>
            <person name="Andreopoulos B."/>
            <person name="Baker S."/>
            <person name="Barry K."/>
            <person name="Bills G."/>
            <person name="Bluhm B."/>
            <person name="Cannon C."/>
            <person name="Castanera R."/>
            <person name="Culley D."/>
            <person name="Daum C."/>
            <person name="Ezra D."/>
            <person name="Gonzalez J."/>
            <person name="Henrissat B."/>
            <person name="Kuo A."/>
            <person name="Liang C."/>
            <person name="Lipzen A."/>
            <person name="Lutzoni F."/>
            <person name="Magnuson J."/>
            <person name="Mondo S."/>
            <person name="Nolan M."/>
            <person name="Ohm R."/>
            <person name="Pangilinan J."/>
            <person name="Park H.-J."/>
            <person name="Ramirez L."/>
            <person name="Alfaro M."/>
            <person name="Sun H."/>
            <person name="Tritt A."/>
            <person name="Yoshinaga Y."/>
            <person name="Zwiers L.-H."/>
            <person name="Turgeon B."/>
            <person name="Goodwin S."/>
            <person name="Spatafora J."/>
            <person name="Crous P."/>
            <person name="Grigoriev I."/>
        </authorList>
    </citation>
    <scope>NUCLEOTIDE SEQUENCE</scope>
    <source>
        <strain evidence="2">CBS 107.79</strain>
    </source>
</reference>
<accession>A0A6A5VEA2</accession>
<sequence>MARYDVLAYDWVGEGKGRVRMRFLHRACAFHFGCSGDERMGWATSGTRELLAAHCGGRQGKHGGCVCVYEQYQVSRASTRDVNRWYPMGFLLMSFMPTTSPRVFNLNQPLQVALCTRPVRAKYPTELTTAQEFIKSPIQSTTLPHPCIFRNCLTPKSSSRASSSTNTSASAADRPSPTSPAAPS</sequence>
<evidence type="ECO:0000256" key="1">
    <source>
        <dbReference type="SAM" id="MobiDB-lite"/>
    </source>
</evidence>
<evidence type="ECO:0000313" key="2">
    <source>
        <dbReference type="EMBL" id="KAF1973356.1"/>
    </source>
</evidence>
<dbReference type="EMBL" id="ML976681">
    <property type="protein sequence ID" value="KAF1973356.1"/>
    <property type="molecule type" value="Genomic_DNA"/>
</dbReference>
<gene>
    <name evidence="2" type="ORF">BU23DRAFT_136246</name>
</gene>
<feature type="region of interest" description="Disordered" evidence="1">
    <location>
        <begin position="155"/>
        <end position="184"/>
    </location>
</feature>
<organism evidence="2 3">
    <name type="scientific">Bimuria novae-zelandiae CBS 107.79</name>
    <dbReference type="NCBI Taxonomy" id="1447943"/>
    <lineage>
        <taxon>Eukaryota</taxon>
        <taxon>Fungi</taxon>
        <taxon>Dikarya</taxon>
        <taxon>Ascomycota</taxon>
        <taxon>Pezizomycotina</taxon>
        <taxon>Dothideomycetes</taxon>
        <taxon>Pleosporomycetidae</taxon>
        <taxon>Pleosporales</taxon>
        <taxon>Massarineae</taxon>
        <taxon>Didymosphaeriaceae</taxon>
        <taxon>Bimuria</taxon>
    </lineage>
</organism>
<evidence type="ECO:0000313" key="3">
    <source>
        <dbReference type="Proteomes" id="UP000800036"/>
    </source>
</evidence>
<proteinExistence type="predicted"/>
<name>A0A6A5VEA2_9PLEO</name>
<protein>
    <submittedName>
        <fullName evidence="2">Uncharacterized protein</fullName>
    </submittedName>
</protein>
<keyword evidence="3" id="KW-1185">Reference proteome</keyword>
<dbReference type="Proteomes" id="UP000800036">
    <property type="component" value="Unassembled WGS sequence"/>
</dbReference>
<feature type="compositionally biased region" description="Low complexity" evidence="1">
    <location>
        <begin position="157"/>
        <end position="172"/>
    </location>
</feature>
<dbReference type="AlphaFoldDB" id="A0A6A5VEA2"/>